<proteinExistence type="predicted"/>
<sequence length="755" mass="87957">MFVHCPIDGLIMGSEKTQFSCKKIVLSLGSFSFSVSRIVLTLFFAICSYLFRWRNNGGSMKNDSSTDQPEVIPEEINQKASIVINSGSELEPRPEANTDKAIGFIESENEREEEKIGFSFHFPTFEEFIRNQKEKDNLIDSELVSSSTSVSRYEFMSGKSYSGFIEEPAEEVLRFDIKQINEEDSSFTVSLEGDDNIVDNRISPVTIVINDEKSEVTNSIEEIGKPEQHKFLGDQEFTDDSDSESVSFDQTNSAMSPSIDSYSEGFLSDEDFEVEYSWGKMEEIVESEDFIDEEEDSYILEELRKIVEEDHMNDPEGFKSGFLSEQDFHEEQDLDKSKCDQFDDDRGLVDDDDDGLKNSSSETGDGNELETLWEHQELIEQLKMELKKVRATGLPTILEESESPKIIEDLKPWKIEEKFHHEECMDELHKFYRSYRERMRKFDIFNYQKMYAKGFLQLKEPHQTTSSQKSSGPALKSLLSQNFWQLKHRINCDSDPMVKFMKELESDLEVVYVGQMCLSWEFLHWQYGKALDLWDSDPRMIRHYNEVASEFQQFQVLLQRFIEDDPFQGPRVQHYTKSRCVNRYLLQVPVIREDKKESRRGRKVESGQYAITSDMLVEMMEESIRILWRFIRIDKDSSIVTGKTHRTNSLQLQNAGDLELLTEVKKVLHKKERKLKDALRSGNCILKRFGKCREDDGSDQVLCFFSQVDMKLVRRVLNMSKLTTEQIVWCHSKLSKISFEQRKIHVEPSFLLFPC</sequence>
<keyword evidence="2" id="KW-1185">Reference proteome</keyword>
<evidence type="ECO:0000313" key="2">
    <source>
        <dbReference type="Proteomes" id="UP001060085"/>
    </source>
</evidence>
<comment type="caution">
    <text evidence="1">The sequence shown here is derived from an EMBL/GenBank/DDBJ whole genome shotgun (WGS) entry which is preliminary data.</text>
</comment>
<dbReference type="Proteomes" id="UP001060085">
    <property type="component" value="Linkage Group LG04"/>
</dbReference>
<name>A0ACC0AYE9_CATRO</name>
<reference evidence="2" key="1">
    <citation type="journal article" date="2023" name="Nat. Plants">
        <title>Single-cell RNA sequencing provides a high-resolution roadmap for understanding the multicellular compartmentation of specialized metabolism.</title>
        <authorList>
            <person name="Sun S."/>
            <person name="Shen X."/>
            <person name="Li Y."/>
            <person name="Li Y."/>
            <person name="Wang S."/>
            <person name="Li R."/>
            <person name="Zhang H."/>
            <person name="Shen G."/>
            <person name="Guo B."/>
            <person name="Wei J."/>
            <person name="Xu J."/>
            <person name="St-Pierre B."/>
            <person name="Chen S."/>
            <person name="Sun C."/>
        </authorList>
    </citation>
    <scope>NUCLEOTIDE SEQUENCE [LARGE SCALE GENOMIC DNA]</scope>
</reference>
<protein>
    <submittedName>
        <fullName evidence="1">Uncharacterized protein</fullName>
    </submittedName>
</protein>
<dbReference type="EMBL" id="CM044704">
    <property type="protein sequence ID" value="KAI5665646.1"/>
    <property type="molecule type" value="Genomic_DNA"/>
</dbReference>
<gene>
    <name evidence="1" type="ORF">M9H77_15499</name>
</gene>
<evidence type="ECO:0000313" key="1">
    <source>
        <dbReference type="EMBL" id="KAI5665646.1"/>
    </source>
</evidence>
<accession>A0ACC0AYE9</accession>
<organism evidence="1 2">
    <name type="scientific">Catharanthus roseus</name>
    <name type="common">Madagascar periwinkle</name>
    <name type="synonym">Vinca rosea</name>
    <dbReference type="NCBI Taxonomy" id="4058"/>
    <lineage>
        <taxon>Eukaryota</taxon>
        <taxon>Viridiplantae</taxon>
        <taxon>Streptophyta</taxon>
        <taxon>Embryophyta</taxon>
        <taxon>Tracheophyta</taxon>
        <taxon>Spermatophyta</taxon>
        <taxon>Magnoliopsida</taxon>
        <taxon>eudicotyledons</taxon>
        <taxon>Gunneridae</taxon>
        <taxon>Pentapetalae</taxon>
        <taxon>asterids</taxon>
        <taxon>lamiids</taxon>
        <taxon>Gentianales</taxon>
        <taxon>Apocynaceae</taxon>
        <taxon>Rauvolfioideae</taxon>
        <taxon>Vinceae</taxon>
        <taxon>Catharanthinae</taxon>
        <taxon>Catharanthus</taxon>
    </lineage>
</organism>